<name>A0AAV2GIH2_9ROSI</name>
<gene>
    <name evidence="1" type="ORF">LTRI10_LOCUS49699</name>
</gene>
<evidence type="ECO:0000313" key="1">
    <source>
        <dbReference type="EMBL" id="CAL1410266.1"/>
    </source>
</evidence>
<keyword evidence="2" id="KW-1185">Reference proteome</keyword>
<dbReference type="EMBL" id="OZ034822">
    <property type="protein sequence ID" value="CAL1410266.1"/>
    <property type="molecule type" value="Genomic_DNA"/>
</dbReference>
<evidence type="ECO:0000313" key="2">
    <source>
        <dbReference type="Proteomes" id="UP001497516"/>
    </source>
</evidence>
<accession>A0AAV2GIH2</accession>
<organism evidence="1 2">
    <name type="scientific">Linum trigynum</name>
    <dbReference type="NCBI Taxonomy" id="586398"/>
    <lineage>
        <taxon>Eukaryota</taxon>
        <taxon>Viridiplantae</taxon>
        <taxon>Streptophyta</taxon>
        <taxon>Embryophyta</taxon>
        <taxon>Tracheophyta</taxon>
        <taxon>Spermatophyta</taxon>
        <taxon>Magnoliopsida</taxon>
        <taxon>eudicotyledons</taxon>
        <taxon>Gunneridae</taxon>
        <taxon>Pentapetalae</taxon>
        <taxon>rosids</taxon>
        <taxon>fabids</taxon>
        <taxon>Malpighiales</taxon>
        <taxon>Linaceae</taxon>
        <taxon>Linum</taxon>
    </lineage>
</organism>
<dbReference type="AlphaFoldDB" id="A0AAV2GIH2"/>
<reference evidence="1 2" key="1">
    <citation type="submission" date="2024-04" db="EMBL/GenBank/DDBJ databases">
        <authorList>
            <person name="Fracassetti M."/>
        </authorList>
    </citation>
    <scope>NUCLEOTIDE SEQUENCE [LARGE SCALE GENOMIC DNA]</scope>
</reference>
<proteinExistence type="predicted"/>
<sequence>MLITQKEGGCSSLFAQVVTIEQTKCGTPSPLLESIAYKRKKVKKWQVKNTTDAASKRINLHSPGLHLMIAKGHRGQQLVVNA</sequence>
<protein>
    <submittedName>
        <fullName evidence="1">Uncharacterized protein</fullName>
    </submittedName>
</protein>
<dbReference type="Proteomes" id="UP001497516">
    <property type="component" value="Chromosome 9"/>
</dbReference>